<dbReference type="InterPro" id="IPR047057">
    <property type="entry name" value="MerR_fam"/>
</dbReference>
<evidence type="ECO:0000256" key="1">
    <source>
        <dbReference type="ARBA" id="ARBA00023125"/>
    </source>
</evidence>
<dbReference type="EMBL" id="BAABFL010000470">
    <property type="protein sequence ID" value="GAA4652175.1"/>
    <property type="molecule type" value="Genomic_DNA"/>
</dbReference>
<protein>
    <submittedName>
        <fullName evidence="3">MerR family transcriptional regulator</fullName>
    </submittedName>
</protein>
<dbReference type="Gene3D" id="1.10.1660.10">
    <property type="match status" value="1"/>
</dbReference>
<dbReference type="InterPro" id="IPR029063">
    <property type="entry name" value="SAM-dependent_MTases_sf"/>
</dbReference>
<dbReference type="Gene3D" id="3.40.50.150">
    <property type="entry name" value="Vaccinia Virus protein VP39"/>
    <property type="match status" value="1"/>
</dbReference>
<evidence type="ECO:0000259" key="2">
    <source>
        <dbReference type="PROSITE" id="PS50937"/>
    </source>
</evidence>
<accession>A0ABP8VAX6</accession>
<dbReference type="SUPFAM" id="SSF46955">
    <property type="entry name" value="Putative DNA-binding domain"/>
    <property type="match status" value="1"/>
</dbReference>
<dbReference type="Proteomes" id="UP001500604">
    <property type="component" value="Unassembled WGS sequence"/>
</dbReference>
<dbReference type="InterPro" id="IPR000551">
    <property type="entry name" value="MerR-type_HTH_dom"/>
</dbReference>
<comment type="caution">
    <text evidence="3">The sequence shown here is derived from an EMBL/GenBank/DDBJ whole genome shotgun (WGS) entry which is preliminary data.</text>
</comment>
<dbReference type="PANTHER" id="PTHR30204">
    <property type="entry name" value="REDOX-CYCLING DRUG-SENSING TRANSCRIPTIONAL ACTIVATOR SOXR"/>
    <property type="match status" value="1"/>
</dbReference>
<evidence type="ECO:0000313" key="3">
    <source>
        <dbReference type="EMBL" id="GAA4652175.1"/>
    </source>
</evidence>
<dbReference type="SUPFAM" id="SSF53335">
    <property type="entry name" value="S-adenosyl-L-methionine-dependent methyltransferases"/>
    <property type="match status" value="1"/>
</dbReference>
<gene>
    <name evidence="3" type="ORF">GCM10023116_44590</name>
</gene>
<dbReference type="InterPro" id="IPR009061">
    <property type="entry name" value="DNA-bd_dom_put_sf"/>
</dbReference>
<organism evidence="3 4">
    <name type="scientific">Kistimonas scapharcae</name>
    <dbReference type="NCBI Taxonomy" id="1036133"/>
    <lineage>
        <taxon>Bacteria</taxon>
        <taxon>Pseudomonadati</taxon>
        <taxon>Pseudomonadota</taxon>
        <taxon>Gammaproteobacteria</taxon>
        <taxon>Oceanospirillales</taxon>
        <taxon>Endozoicomonadaceae</taxon>
        <taxon>Kistimonas</taxon>
    </lineage>
</organism>
<proteinExistence type="predicted"/>
<dbReference type="Pfam" id="PF13649">
    <property type="entry name" value="Methyltransf_25"/>
    <property type="match status" value="1"/>
</dbReference>
<dbReference type="PANTHER" id="PTHR30204:SF97">
    <property type="entry name" value="MERR FAMILY REGULATORY PROTEIN"/>
    <property type="match status" value="1"/>
</dbReference>
<keyword evidence="4" id="KW-1185">Reference proteome</keyword>
<reference evidence="4" key="1">
    <citation type="journal article" date="2019" name="Int. J. Syst. Evol. Microbiol.">
        <title>The Global Catalogue of Microorganisms (GCM) 10K type strain sequencing project: providing services to taxonomists for standard genome sequencing and annotation.</title>
        <authorList>
            <consortium name="The Broad Institute Genomics Platform"/>
            <consortium name="The Broad Institute Genome Sequencing Center for Infectious Disease"/>
            <person name="Wu L."/>
            <person name="Ma J."/>
        </authorList>
    </citation>
    <scope>NUCLEOTIDE SEQUENCE [LARGE SCALE GENOMIC DNA]</scope>
    <source>
        <strain evidence="4">JCM 17805</strain>
    </source>
</reference>
<dbReference type="SMART" id="SM00422">
    <property type="entry name" value="HTH_MERR"/>
    <property type="match status" value="1"/>
</dbReference>
<evidence type="ECO:0000313" key="4">
    <source>
        <dbReference type="Proteomes" id="UP001500604"/>
    </source>
</evidence>
<dbReference type="PROSITE" id="PS50937">
    <property type="entry name" value="HTH_MERR_2"/>
    <property type="match status" value="1"/>
</dbReference>
<keyword evidence="1" id="KW-0238">DNA-binding</keyword>
<feature type="domain" description="HTH merR-type" evidence="2">
    <location>
        <begin position="1"/>
        <end position="69"/>
    </location>
</feature>
<dbReference type="CDD" id="cd04789">
    <property type="entry name" value="HTH_Cfa"/>
    <property type="match status" value="1"/>
</dbReference>
<dbReference type="Pfam" id="PF13411">
    <property type="entry name" value="MerR_1"/>
    <property type="match status" value="1"/>
</dbReference>
<dbReference type="InterPro" id="IPR041698">
    <property type="entry name" value="Methyltransf_25"/>
</dbReference>
<name>A0ABP8VAX6_9GAMM</name>
<dbReference type="CDD" id="cd02440">
    <property type="entry name" value="AdoMet_MTases"/>
    <property type="match status" value="1"/>
</dbReference>
<dbReference type="RefSeq" id="WP_345198691.1">
    <property type="nucleotide sequence ID" value="NZ_BAABFL010000470.1"/>
</dbReference>
<sequence>MYLIAELAEHVSLSRSTLLYYEKQGLIAGKRQANGYRIYSEKDAQRLRLIQKLQAGGLTLKECKACLNSRVDRSLLLKRLQQLDDDIAQKQQSRQLLAAMLGEGELKAWHQSLDKVAPDAHLEWLMNQGFTQKEALRLKWLSKDMNTHEQYMNDFMRVFEALDRWGPGSEKDTLEALAKVPFEPARIMDIGCGKGIATTLLAAHTSAHITAVDNDEPALARLVERARGDGVLDSIETICVSMTDLSFDEARFDLIWAEGSAYIMGVANAFTQWQKFLEPKGVLVLSDLVWLNDAPSQEALTFWQQEYPDMTTVARRVEQANEAGYTVIDTFSLSEESWQSYIKPLEARVNALRSNMPESAALRDIETELNIYRQYLGEFGYQMFVLQKTKP</sequence>